<dbReference type="Gene3D" id="3.20.20.70">
    <property type="entry name" value="Aldolase class I"/>
    <property type="match status" value="1"/>
</dbReference>
<evidence type="ECO:0000256" key="2">
    <source>
        <dbReference type="ARBA" id="ARBA00022643"/>
    </source>
</evidence>
<organism evidence="4 5">
    <name type="scientific">Micromonospora inyonensis</name>
    <dbReference type="NCBI Taxonomy" id="47866"/>
    <lineage>
        <taxon>Bacteria</taxon>
        <taxon>Bacillati</taxon>
        <taxon>Actinomycetota</taxon>
        <taxon>Actinomycetes</taxon>
        <taxon>Micromonosporales</taxon>
        <taxon>Micromonosporaceae</taxon>
        <taxon>Micromonospora</taxon>
    </lineage>
</organism>
<dbReference type="GO" id="GO:0018580">
    <property type="term" value="F:nitronate monooxygenase activity"/>
    <property type="evidence" value="ECO:0007669"/>
    <property type="project" value="InterPro"/>
</dbReference>
<dbReference type="EMBL" id="FMHU01000001">
    <property type="protein sequence ID" value="SCL17012.1"/>
    <property type="molecule type" value="Genomic_DNA"/>
</dbReference>
<accession>A0A1C6RIZ1</accession>
<protein>
    <submittedName>
        <fullName evidence="4">Enoyl-[acyl-carrier protein] reductase II</fullName>
    </submittedName>
</protein>
<gene>
    <name evidence="4" type="ORF">GA0074694_1858</name>
</gene>
<evidence type="ECO:0000256" key="3">
    <source>
        <dbReference type="ARBA" id="ARBA00023002"/>
    </source>
</evidence>
<dbReference type="PANTHER" id="PTHR32332:SF20">
    <property type="entry name" value="2-NITROPROPANE DIOXYGENASE-LIKE PROTEIN"/>
    <property type="match status" value="1"/>
</dbReference>
<dbReference type="Pfam" id="PF03060">
    <property type="entry name" value="NMO"/>
    <property type="match status" value="1"/>
</dbReference>
<dbReference type="AlphaFoldDB" id="A0A1C6RIZ1"/>
<sequence length="351" mass="37493">MALRTRLSEQIGVDIPLMQSGMGGIGPITLARLAAAISEAGALGTVAHPALVLEVSELDEEHIDKCVAEVVQQVREGIRLAVSLTSKPLAINVRIAQEQPDAPAVLRAILEERERDPRVREQLRVLTTSGGHPRMYGMNGLFRDSGMLHFHAVSNVRHALAAQAEGVDGVIATGFEAAGHVGHQPVHTFVLVPSVVAAVDLPVLCAGGVVDGAALAGALTLGAQMGYMGSRFLASEESEYNDANKKLIVSASETDTEVVPAFYGPGRFIKNGFTEEIRRMEANNISTRERMRVEGAAMRRGALEGDLETGMMVGGQGIGRVREILPAAEIVRRVAAEAEESLDRVRDCIIR</sequence>
<keyword evidence="3" id="KW-0560">Oxidoreductase</keyword>
<dbReference type="InterPro" id="IPR004136">
    <property type="entry name" value="NMO"/>
</dbReference>
<proteinExistence type="predicted"/>
<evidence type="ECO:0000313" key="5">
    <source>
        <dbReference type="Proteomes" id="UP000198906"/>
    </source>
</evidence>
<keyword evidence="5" id="KW-1185">Reference proteome</keyword>
<dbReference type="SUPFAM" id="SSF51412">
    <property type="entry name" value="Inosine monophosphate dehydrogenase (IMPDH)"/>
    <property type="match status" value="1"/>
</dbReference>
<dbReference type="PANTHER" id="PTHR32332">
    <property type="entry name" value="2-NITROPROPANE DIOXYGENASE"/>
    <property type="match status" value="1"/>
</dbReference>
<name>A0A1C6RIZ1_9ACTN</name>
<keyword evidence="1" id="KW-0285">Flavoprotein</keyword>
<dbReference type="CDD" id="cd04730">
    <property type="entry name" value="NPD_like"/>
    <property type="match status" value="1"/>
</dbReference>
<dbReference type="Proteomes" id="UP000198906">
    <property type="component" value="Unassembled WGS sequence"/>
</dbReference>
<evidence type="ECO:0000256" key="1">
    <source>
        <dbReference type="ARBA" id="ARBA00022630"/>
    </source>
</evidence>
<dbReference type="InterPro" id="IPR013785">
    <property type="entry name" value="Aldolase_TIM"/>
</dbReference>
<dbReference type="STRING" id="47866.GA0074694_1858"/>
<evidence type="ECO:0000313" key="4">
    <source>
        <dbReference type="EMBL" id="SCL17012.1"/>
    </source>
</evidence>
<reference evidence="5" key="1">
    <citation type="submission" date="2016-06" db="EMBL/GenBank/DDBJ databases">
        <authorList>
            <person name="Varghese N."/>
        </authorList>
    </citation>
    <scope>NUCLEOTIDE SEQUENCE [LARGE SCALE GENOMIC DNA]</scope>
    <source>
        <strain evidence="5">DSM 46123</strain>
    </source>
</reference>
<keyword evidence="2" id="KW-0288">FMN</keyword>